<dbReference type="Proteomes" id="UP000265801">
    <property type="component" value="Unassembled WGS sequence"/>
</dbReference>
<dbReference type="OrthoDB" id="185406at2"/>
<gene>
    <name evidence="2" type="ORF">D3H55_20830</name>
</gene>
<name>A0A3A1QNY4_9BACI</name>
<dbReference type="SUPFAM" id="SSF55729">
    <property type="entry name" value="Acyl-CoA N-acyltransferases (Nat)"/>
    <property type="match status" value="1"/>
</dbReference>
<organism evidence="2 3">
    <name type="scientific">Bacillus salacetis</name>
    <dbReference type="NCBI Taxonomy" id="2315464"/>
    <lineage>
        <taxon>Bacteria</taxon>
        <taxon>Bacillati</taxon>
        <taxon>Bacillota</taxon>
        <taxon>Bacilli</taxon>
        <taxon>Bacillales</taxon>
        <taxon>Bacillaceae</taxon>
        <taxon>Bacillus</taxon>
    </lineage>
</organism>
<accession>A0A3A1QNY4</accession>
<proteinExistence type="predicted"/>
<reference evidence="2 3" key="1">
    <citation type="submission" date="2018-09" db="EMBL/GenBank/DDBJ databases">
        <title>Bacillus saliacetes sp. nov., isolated from Thai shrimp paste (Ka-pi).</title>
        <authorList>
            <person name="Daroonpunt R."/>
            <person name="Tanasupawat S."/>
            <person name="Yiamsombut S."/>
        </authorList>
    </citation>
    <scope>NUCLEOTIDE SEQUENCE [LARGE SCALE GENOMIC DNA]</scope>
    <source>
        <strain evidence="2 3">SKP7-4</strain>
    </source>
</reference>
<dbReference type="GO" id="GO:0016747">
    <property type="term" value="F:acyltransferase activity, transferring groups other than amino-acyl groups"/>
    <property type="evidence" value="ECO:0007669"/>
    <property type="project" value="InterPro"/>
</dbReference>
<sequence>MLRYKTIDLKKDERIVTSFRKDSFAISFNETSGFEKAGYVQWLAGKIKEFPDGFVMVDEGSDPIGQLELSIREYEGRHIGYVHLYYLKSEYRRRGLGNEIHQYALQSFRDHDVPEYHLRVSPNNVQAKRFYEKNGMIEIGPEIGDKVVRMKGEVER</sequence>
<evidence type="ECO:0000313" key="3">
    <source>
        <dbReference type="Proteomes" id="UP000265801"/>
    </source>
</evidence>
<keyword evidence="3" id="KW-1185">Reference proteome</keyword>
<dbReference type="RefSeq" id="WP_119549235.1">
    <property type="nucleotide sequence ID" value="NZ_QXIR01000040.1"/>
</dbReference>
<comment type="caution">
    <text evidence="2">The sequence shown here is derived from an EMBL/GenBank/DDBJ whole genome shotgun (WGS) entry which is preliminary data.</text>
</comment>
<evidence type="ECO:0000259" key="1">
    <source>
        <dbReference type="PROSITE" id="PS51186"/>
    </source>
</evidence>
<dbReference type="CDD" id="cd04301">
    <property type="entry name" value="NAT_SF"/>
    <property type="match status" value="1"/>
</dbReference>
<evidence type="ECO:0000313" key="2">
    <source>
        <dbReference type="EMBL" id="RIW28746.1"/>
    </source>
</evidence>
<dbReference type="PROSITE" id="PS51186">
    <property type="entry name" value="GNAT"/>
    <property type="match status" value="1"/>
</dbReference>
<dbReference type="Pfam" id="PF00583">
    <property type="entry name" value="Acetyltransf_1"/>
    <property type="match status" value="1"/>
</dbReference>
<dbReference type="EMBL" id="QXIR01000040">
    <property type="protein sequence ID" value="RIW28746.1"/>
    <property type="molecule type" value="Genomic_DNA"/>
</dbReference>
<dbReference type="InterPro" id="IPR016181">
    <property type="entry name" value="Acyl_CoA_acyltransferase"/>
</dbReference>
<dbReference type="InterPro" id="IPR000182">
    <property type="entry name" value="GNAT_dom"/>
</dbReference>
<protein>
    <submittedName>
        <fullName evidence="2">GNAT family N-acetyltransferase</fullName>
    </submittedName>
</protein>
<dbReference type="AlphaFoldDB" id="A0A3A1QNY4"/>
<feature type="domain" description="N-acetyltransferase" evidence="1">
    <location>
        <begin position="2"/>
        <end position="155"/>
    </location>
</feature>
<dbReference type="Gene3D" id="3.40.630.30">
    <property type="match status" value="1"/>
</dbReference>
<keyword evidence="2" id="KW-0808">Transferase</keyword>